<evidence type="ECO:0000313" key="1">
    <source>
        <dbReference type="EMBL" id="BAN04061.1"/>
    </source>
</evidence>
<name>A0A6C7EC61_ILUCY</name>
<keyword evidence="1" id="KW-0560">Oxidoreductase</keyword>
<keyword evidence="2" id="KW-1185">Reference proteome</keyword>
<dbReference type="GO" id="GO:0004497">
    <property type="term" value="F:monooxygenase activity"/>
    <property type="evidence" value="ECO:0007669"/>
    <property type="project" value="UniProtKB-KW"/>
</dbReference>
<organism evidence="1 2">
    <name type="scientific">Ilumatobacter coccineus (strain NBRC 103263 / KCTC 29153 / YM16-304)</name>
    <dbReference type="NCBI Taxonomy" id="1313172"/>
    <lineage>
        <taxon>Bacteria</taxon>
        <taxon>Bacillati</taxon>
        <taxon>Actinomycetota</taxon>
        <taxon>Acidimicrobiia</taxon>
        <taxon>Acidimicrobiales</taxon>
        <taxon>Ilumatobacteraceae</taxon>
        <taxon>Ilumatobacter</taxon>
    </lineage>
</organism>
<evidence type="ECO:0000313" key="2">
    <source>
        <dbReference type="Proteomes" id="UP000011863"/>
    </source>
</evidence>
<reference evidence="1 2" key="1">
    <citation type="journal article" date="2013" name="Int. J. Syst. Evol. Microbiol.">
        <title>Ilumatobacter nonamiense sp. nov. and Ilumatobacter coccineum sp. nov., isolated from seashore sand.</title>
        <authorList>
            <person name="Matsumoto A."/>
            <person name="Kasai H."/>
            <person name="Matsuo Y."/>
            <person name="Shizuri Y."/>
            <person name="Ichikawa N."/>
            <person name="Fujita N."/>
            <person name="Omura S."/>
            <person name="Takahashi Y."/>
        </authorList>
    </citation>
    <scope>NUCLEOTIDE SEQUENCE [LARGE SCALE GENOMIC DNA]</scope>
    <source>
        <strain evidence="2">NBRC 103263 / KCTC 29153 / YM16-304</strain>
    </source>
</reference>
<keyword evidence="1" id="KW-0503">Monooxygenase</keyword>
<sequence length="231" mass="25972">MARIASFHLISEPAWKIPMAMARLGLDRPALDRVDGLHFWRLLGTGRGNDTGPGADLRRTAVFAVWDDEADLDRFLDQHRIARRWSNASESWNVRLRALGGHGRWRGIDPLDHMTQGARSGPIAIVTRADVRRSAGRRFARAAKEVDTELHTAAGLIDVVGIGEAPVGRLATFSLWESLDAARAFAYSMPRHRQVIDETRDGDWYSEELFARFEPYGSTGTWNGRDPLEKR</sequence>
<dbReference type="CDD" id="cd21650">
    <property type="entry name" value="CrtA-like"/>
    <property type="match status" value="1"/>
</dbReference>
<dbReference type="InterPro" id="IPR011008">
    <property type="entry name" value="Dimeric_a/b-barrel"/>
</dbReference>
<proteinExistence type="predicted"/>
<dbReference type="Proteomes" id="UP000011863">
    <property type="component" value="Chromosome"/>
</dbReference>
<dbReference type="EMBL" id="AP012057">
    <property type="protein sequence ID" value="BAN04061.1"/>
    <property type="molecule type" value="Genomic_DNA"/>
</dbReference>
<dbReference type="SUPFAM" id="SSF54909">
    <property type="entry name" value="Dimeric alpha+beta barrel"/>
    <property type="match status" value="1"/>
</dbReference>
<dbReference type="InterPro" id="IPR049574">
    <property type="entry name" value="CrtA-like"/>
</dbReference>
<protein>
    <submittedName>
        <fullName evidence="1">Putative monooxygenase</fullName>
    </submittedName>
</protein>
<dbReference type="AlphaFoldDB" id="A0A6C7EC61"/>
<dbReference type="KEGG" id="aym:YM304_37470"/>
<gene>
    <name evidence="1" type="ORF">YM304_37470</name>
</gene>
<accession>A0A6C7EC61</accession>